<dbReference type="InterPro" id="IPR038733">
    <property type="entry name" value="Predicted_DNA_bind_prot_RHH"/>
</dbReference>
<dbReference type="InterPro" id="IPR010985">
    <property type="entry name" value="Ribbon_hlx_hlx"/>
</dbReference>
<evidence type="ECO:0000313" key="2">
    <source>
        <dbReference type="EMBL" id="MDN4075467.1"/>
    </source>
</evidence>
<reference evidence="2" key="1">
    <citation type="submission" date="2023-06" db="EMBL/GenBank/DDBJ databases">
        <title>Draft Genome Sequences of Representative Paenibacillus Polymyxa, Bacillus cereus, Fictibacillus sp., and Brevibacillus agri Strains Isolated from Amazonian Dark Earth.</title>
        <authorList>
            <person name="Pellegrinetti T.A."/>
            <person name="Cunha I.C.M."/>
            <person name="Chaves M.G."/>
            <person name="Freitas A.S."/>
            <person name="Silva A.V.R."/>
            <person name="Tsai S.M."/>
            <person name="Mendes L.W."/>
        </authorList>
    </citation>
    <scope>NUCLEOTIDE SEQUENCE</scope>
    <source>
        <strain evidence="2">CENA-BCM004</strain>
    </source>
</reference>
<dbReference type="EMBL" id="JAUHLN010000005">
    <property type="protein sequence ID" value="MDN4075467.1"/>
    <property type="molecule type" value="Genomic_DNA"/>
</dbReference>
<accession>A0ABT8EC15</accession>
<dbReference type="SUPFAM" id="SSF47598">
    <property type="entry name" value="Ribbon-helix-helix"/>
    <property type="match status" value="1"/>
</dbReference>
<name>A0ABT8EC15_9BACL</name>
<dbReference type="Proteomes" id="UP001168694">
    <property type="component" value="Unassembled WGS sequence"/>
</dbReference>
<feature type="domain" description="Predicted DNA-binding protein ribbon-helix-helix" evidence="1">
    <location>
        <begin position="11"/>
        <end position="49"/>
    </location>
</feature>
<organism evidence="2 3">
    <name type="scientific">Fictibacillus terranigra</name>
    <dbReference type="NCBI Taxonomy" id="3058424"/>
    <lineage>
        <taxon>Bacteria</taxon>
        <taxon>Bacillati</taxon>
        <taxon>Bacillota</taxon>
        <taxon>Bacilli</taxon>
        <taxon>Bacillales</taxon>
        <taxon>Fictibacillaceae</taxon>
        <taxon>Fictibacillus</taxon>
    </lineage>
</organism>
<dbReference type="InterPro" id="IPR013321">
    <property type="entry name" value="Arc_rbn_hlx_hlx"/>
</dbReference>
<dbReference type="RefSeq" id="WP_290401572.1">
    <property type="nucleotide sequence ID" value="NZ_JAUHLN010000005.1"/>
</dbReference>
<proteinExistence type="predicted"/>
<dbReference type="Pfam" id="PF12651">
    <property type="entry name" value="RHH_3"/>
    <property type="match status" value="1"/>
</dbReference>
<protein>
    <submittedName>
        <fullName evidence="2">Ribbon-helix-helix domain-containing protein</fullName>
    </submittedName>
</protein>
<comment type="caution">
    <text evidence="2">The sequence shown here is derived from an EMBL/GenBank/DDBJ whole genome shotgun (WGS) entry which is preliminary data.</text>
</comment>
<evidence type="ECO:0000313" key="3">
    <source>
        <dbReference type="Proteomes" id="UP001168694"/>
    </source>
</evidence>
<keyword evidence="3" id="KW-1185">Reference proteome</keyword>
<sequence length="50" mass="5925">MKRVFLNMRKTIVIDKAIAEQLDQFAKKKRITKSDLLEVALLDLFQRYKG</sequence>
<dbReference type="Gene3D" id="1.10.1220.10">
    <property type="entry name" value="Met repressor-like"/>
    <property type="match status" value="1"/>
</dbReference>
<gene>
    <name evidence="2" type="ORF">QYF49_21130</name>
</gene>
<evidence type="ECO:0000259" key="1">
    <source>
        <dbReference type="Pfam" id="PF12651"/>
    </source>
</evidence>